<dbReference type="GO" id="GO:0004519">
    <property type="term" value="F:endonuclease activity"/>
    <property type="evidence" value="ECO:0007669"/>
    <property type="project" value="UniProtKB-KW"/>
</dbReference>
<comment type="caution">
    <text evidence="2">The sequence shown here is derived from an EMBL/GenBank/DDBJ whole genome shotgun (WGS) entry which is preliminary data.</text>
</comment>
<dbReference type="CDD" id="cd01026">
    <property type="entry name" value="TOPRIM_OLD"/>
    <property type="match status" value="1"/>
</dbReference>
<keyword evidence="3" id="KW-1185">Reference proteome</keyword>
<reference evidence="2" key="1">
    <citation type="submission" date="2023-09" db="EMBL/GenBank/DDBJ databases">
        <title>30 novel species of actinomycetes from the DSMZ collection.</title>
        <authorList>
            <person name="Nouioui I."/>
        </authorList>
    </citation>
    <scope>NUCLEOTIDE SEQUENCE</scope>
    <source>
        <strain evidence="2">DSM 115977</strain>
    </source>
</reference>
<evidence type="ECO:0000313" key="3">
    <source>
        <dbReference type="Proteomes" id="UP001180973"/>
    </source>
</evidence>
<gene>
    <name evidence="2" type="ORF">RM555_16575</name>
</gene>
<accession>A0ABU2WXE5</accession>
<dbReference type="InterPro" id="IPR034139">
    <property type="entry name" value="TOPRIM_OLD"/>
</dbReference>
<keyword evidence="2" id="KW-0255">Endonuclease</keyword>
<dbReference type="Proteomes" id="UP001180973">
    <property type="component" value="Unassembled WGS sequence"/>
</dbReference>
<proteinExistence type="predicted"/>
<keyword evidence="2" id="KW-0540">Nuclease</keyword>
<dbReference type="RefSeq" id="WP_311412595.1">
    <property type="nucleotide sequence ID" value="NZ_JAVRFL010000018.1"/>
</dbReference>
<feature type="domain" description="OLD protein-like TOPRIM" evidence="1">
    <location>
        <begin position="13"/>
        <end position="60"/>
    </location>
</feature>
<name>A0ABU2WXE5_9ACTN</name>
<dbReference type="Pfam" id="PF20469">
    <property type="entry name" value="OLD-like_TOPRIM"/>
    <property type="match status" value="1"/>
</dbReference>
<dbReference type="EMBL" id="JAVRFL010000018">
    <property type="protein sequence ID" value="MDT0530609.1"/>
    <property type="molecule type" value="Genomic_DNA"/>
</dbReference>
<evidence type="ECO:0000313" key="2">
    <source>
        <dbReference type="EMBL" id="MDT0530609.1"/>
    </source>
</evidence>
<keyword evidence="2" id="KW-0378">Hydrolase</keyword>
<protein>
    <submittedName>
        <fullName evidence="2">ATP-dependent endonuclease</fullName>
    </submittedName>
</protein>
<sequence length="195" mass="20820">MRSIGGLVPGTDARTVVLVEGPSDRVALETLAARRGRDLDAEGVRVVAMGGATNVGHFLDQLGPAGRGLRLAGLYDEAEEGYFRRGLERCGFGVDLSRADLTALGFYVCVADLEDELIRAVGVAGVRAVLAAEGELRSFDLFQRQPAQRGRAVEAQLRRFLGTRSGRKSAYARLLVAALEPDRVPRSLDAVLAGV</sequence>
<evidence type="ECO:0000259" key="1">
    <source>
        <dbReference type="Pfam" id="PF20469"/>
    </source>
</evidence>
<organism evidence="2 3">
    <name type="scientific">Micromonospora reichwaldensis</name>
    <dbReference type="NCBI Taxonomy" id="3075516"/>
    <lineage>
        <taxon>Bacteria</taxon>
        <taxon>Bacillati</taxon>
        <taxon>Actinomycetota</taxon>
        <taxon>Actinomycetes</taxon>
        <taxon>Micromonosporales</taxon>
        <taxon>Micromonosporaceae</taxon>
        <taxon>Micromonospora</taxon>
    </lineage>
</organism>